<proteinExistence type="predicted"/>
<gene>
    <name evidence="2" type="ORF">FAES_3302</name>
</gene>
<name>I0KB07_9BACT</name>
<feature type="compositionally biased region" description="Polar residues" evidence="1">
    <location>
        <begin position="151"/>
        <end position="160"/>
    </location>
</feature>
<keyword evidence="3" id="KW-1185">Reference proteome</keyword>
<reference evidence="2 3" key="1">
    <citation type="journal article" date="2012" name="J. Bacteriol.">
        <title>Genome Sequence of Fibrella aestuarina BUZ 2T, a Filamentous Marine Bacterium.</title>
        <authorList>
            <person name="Filippini M."/>
            <person name="Qi W."/>
            <person name="Blom J."/>
            <person name="Goesmann A."/>
            <person name="Smits T.H."/>
            <person name="Bagheri H.C."/>
        </authorList>
    </citation>
    <scope>NUCLEOTIDE SEQUENCE [LARGE SCALE GENOMIC DNA]</scope>
    <source>
        <strain evidence="3">BUZ 2T</strain>
    </source>
</reference>
<feature type="region of interest" description="Disordered" evidence="1">
    <location>
        <begin position="101"/>
        <end position="128"/>
    </location>
</feature>
<dbReference type="HOGENOM" id="CLU_1025833_0_0_10"/>
<sequence>MFTAHEAKQLATTYSPERLELKTILAAIEQAADGGDLSLGGMVRVSAANKTLLEEDGKYTLTPVEGLDDYYMVSWKDATEPPVDETLQALYDAKTSGIVGVRSGSPMIGEESTPSDQLPPTTPDGEVMTASQQGYKEWDQSLVTDAKTEGAESNSPTTGDSTDDKTGQAVPDPIVPPVGGSADDAEAGNEGAGDNKSADDSQQDGAQQDGAQGDSDQVNNGQGVEEGGDSSQGDGNQGDGSQGDGSQGDGGTQAPPAKSSRRRAPAAPKSE</sequence>
<protein>
    <submittedName>
        <fullName evidence="2">Uncharacterized protein</fullName>
    </submittedName>
</protein>
<organism evidence="2 3">
    <name type="scientific">Fibrella aestuarina BUZ 2</name>
    <dbReference type="NCBI Taxonomy" id="1166018"/>
    <lineage>
        <taxon>Bacteria</taxon>
        <taxon>Pseudomonadati</taxon>
        <taxon>Bacteroidota</taxon>
        <taxon>Cytophagia</taxon>
        <taxon>Cytophagales</taxon>
        <taxon>Spirosomataceae</taxon>
        <taxon>Fibrella</taxon>
    </lineage>
</organism>
<dbReference type="STRING" id="1166018.FAES_3302"/>
<feature type="region of interest" description="Disordered" evidence="1">
    <location>
        <begin position="146"/>
        <end position="271"/>
    </location>
</feature>
<dbReference type="KEGG" id="fae:FAES_3302"/>
<feature type="compositionally biased region" description="Low complexity" evidence="1">
    <location>
        <begin position="203"/>
        <end position="234"/>
    </location>
</feature>
<dbReference type="Proteomes" id="UP000011058">
    <property type="component" value="Chromosome"/>
</dbReference>
<dbReference type="EMBL" id="HE796683">
    <property type="protein sequence ID" value="CCH01310.1"/>
    <property type="molecule type" value="Genomic_DNA"/>
</dbReference>
<dbReference type="PATRIC" id="fig|1166018.3.peg.5077"/>
<dbReference type="AlphaFoldDB" id="I0KB07"/>
<dbReference type="RefSeq" id="WP_015332409.1">
    <property type="nucleotide sequence ID" value="NC_020054.1"/>
</dbReference>
<evidence type="ECO:0000256" key="1">
    <source>
        <dbReference type="SAM" id="MobiDB-lite"/>
    </source>
</evidence>
<evidence type="ECO:0000313" key="3">
    <source>
        <dbReference type="Proteomes" id="UP000011058"/>
    </source>
</evidence>
<feature type="compositionally biased region" description="Gly residues" evidence="1">
    <location>
        <begin position="235"/>
        <end position="251"/>
    </location>
</feature>
<accession>I0KB07</accession>
<evidence type="ECO:0000313" key="2">
    <source>
        <dbReference type="EMBL" id="CCH01310.1"/>
    </source>
</evidence>